<accession>A0AAV5SY28</accession>
<proteinExistence type="predicted"/>
<comment type="caution">
    <text evidence="1">The sequence shown here is derived from an EMBL/GenBank/DDBJ whole genome shotgun (WGS) entry which is preliminary data.</text>
</comment>
<protein>
    <submittedName>
        <fullName evidence="1">Uncharacterized protein</fullName>
    </submittedName>
</protein>
<organism evidence="1 2">
    <name type="scientific">Pristionchus entomophagus</name>
    <dbReference type="NCBI Taxonomy" id="358040"/>
    <lineage>
        <taxon>Eukaryota</taxon>
        <taxon>Metazoa</taxon>
        <taxon>Ecdysozoa</taxon>
        <taxon>Nematoda</taxon>
        <taxon>Chromadorea</taxon>
        <taxon>Rhabditida</taxon>
        <taxon>Rhabditina</taxon>
        <taxon>Diplogasteromorpha</taxon>
        <taxon>Diplogasteroidea</taxon>
        <taxon>Neodiplogasteridae</taxon>
        <taxon>Pristionchus</taxon>
    </lineage>
</organism>
<reference evidence="1" key="1">
    <citation type="submission" date="2023-10" db="EMBL/GenBank/DDBJ databases">
        <title>Genome assembly of Pristionchus species.</title>
        <authorList>
            <person name="Yoshida K."/>
            <person name="Sommer R.J."/>
        </authorList>
    </citation>
    <scope>NUCLEOTIDE SEQUENCE</scope>
    <source>
        <strain evidence="1">RS0144</strain>
    </source>
</reference>
<sequence length="151" mass="17344">MKKMRKTHSPLIQLSSAIRYRQCLKHTLTDDLLDIVDGKCGEVDLCQVKTLASNSTEESTTRRDYAFDIMFDTRRLESNARTECDSKRILEKALLLNIIVFANFDVIDSDQIRSRHGFLQCLRYGTAIQTIDAVEKSDDVGQQLQWKRVDG</sequence>
<keyword evidence="2" id="KW-1185">Reference proteome</keyword>
<evidence type="ECO:0000313" key="2">
    <source>
        <dbReference type="Proteomes" id="UP001432027"/>
    </source>
</evidence>
<dbReference type="Proteomes" id="UP001432027">
    <property type="component" value="Unassembled WGS sequence"/>
</dbReference>
<name>A0AAV5SY28_9BILA</name>
<dbReference type="AlphaFoldDB" id="A0AAV5SY28"/>
<feature type="non-terminal residue" evidence="1">
    <location>
        <position position="151"/>
    </location>
</feature>
<dbReference type="EMBL" id="BTSX01000003">
    <property type="protein sequence ID" value="GMS87670.1"/>
    <property type="molecule type" value="Genomic_DNA"/>
</dbReference>
<gene>
    <name evidence="1" type="ORF">PENTCL1PPCAC_9845</name>
</gene>
<evidence type="ECO:0000313" key="1">
    <source>
        <dbReference type="EMBL" id="GMS87670.1"/>
    </source>
</evidence>